<evidence type="ECO:0000256" key="5">
    <source>
        <dbReference type="ARBA" id="ARBA00022771"/>
    </source>
</evidence>
<evidence type="ECO:0000256" key="12">
    <source>
        <dbReference type="ARBA" id="ARBA00023242"/>
    </source>
</evidence>
<protein>
    <recommendedName>
        <fullName evidence="2 16">Estrogen receptor</fullName>
        <shortName evidence="16">ER</shortName>
    </recommendedName>
    <alternativeName>
        <fullName evidence="14 16">ER-alpha</fullName>
    </alternativeName>
    <alternativeName>
        <fullName evidence="13 16">Estradiol receptor</fullName>
    </alternativeName>
    <alternativeName>
        <fullName evidence="15 16">Nuclear receptor subfamily 3 group A member 1</fullName>
    </alternativeName>
</protein>
<dbReference type="CDD" id="cd07171">
    <property type="entry name" value="NR_DBD_ER"/>
    <property type="match status" value="1"/>
</dbReference>
<evidence type="ECO:0000256" key="7">
    <source>
        <dbReference type="ARBA" id="ARBA00023015"/>
    </source>
</evidence>
<keyword evidence="6" id="KW-0862">Zinc</keyword>
<dbReference type="PROSITE" id="PS51030">
    <property type="entry name" value="NUCLEAR_REC_DBD_2"/>
    <property type="match status" value="1"/>
</dbReference>
<dbReference type="EMBL" id="DP001173">
    <property type="protein sequence ID" value="ADK26789.1"/>
    <property type="molecule type" value="Genomic_DNA"/>
</dbReference>
<keyword evidence="3 16" id="KW-0754">Steroid-binding</keyword>
<name>D8KW50_ZONAL</name>
<comment type="similarity">
    <text evidence="1 16">Belongs to the nuclear hormone receptor family. NR3 subfamily.</text>
</comment>
<organism evidence="20">
    <name type="scientific">Zonotrichia albicollis</name>
    <name type="common">White-throated sparrow</name>
    <name type="synonym">Fringilla albicollis</name>
    <dbReference type="NCBI Taxonomy" id="44394"/>
    <lineage>
        <taxon>Eukaryota</taxon>
        <taxon>Metazoa</taxon>
        <taxon>Chordata</taxon>
        <taxon>Craniata</taxon>
        <taxon>Vertebrata</taxon>
        <taxon>Euteleostomi</taxon>
        <taxon>Archelosauria</taxon>
        <taxon>Archosauria</taxon>
        <taxon>Dinosauria</taxon>
        <taxon>Saurischia</taxon>
        <taxon>Theropoda</taxon>
        <taxon>Coelurosauria</taxon>
        <taxon>Aves</taxon>
        <taxon>Neognathae</taxon>
        <taxon>Neoaves</taxon>
        <taxon>Telluraves</taxon>
        <taxon>Australaves</taxon>
        <taxon>Passeriformes</taxon>
        <taxon>Passerellidae</taxon>
        <taxon>Zonotrichia</taxon>
    </lineage>
</organism>
<gene>
    <name evidence="20" type="primary">ESR1</name>
</gene>
<reference evidence="20" key="1">
    <citation type="submission" date="2010-07" db="EMBL/GenBank/DDBJ databases">
        <title>NISC Comparative Sequencing Initiative.</title>
        <authorList>
            <person name="Benjamin B."/>
            <person name="Blakesley R.W."/>
            <person name="Bouffard G.G."/>
            <person name="Brooks S."/>
            <person name="Chodroff R."/>
            <person name="Chu G."/>
            <person name="Chub I."/>
            <person name="Coleman H."/>
            <person name="Fuksenko T."/>
            <person name="Gestole M."/>
            <person name="Gregory M."/>
            <person name="Guan X."/>
            <person name="Gupta J."/>
            <person name="Gurson N."/>
            <person name="Han J."/>
            <person name="Hansen N."/>
            <person name="Hargrove A."/>
            <person name="Hines-Harris K."/>
            <person name="Ho S.-L."/>
            <person name="Hu P."/>
            <person name="Hurle B."/>
            <person name="Idol J.R."/>
            <person name="Johnson T."/>
            <person name="Kwong P."/>
            <person name="Lee-Lin S.-Q."/>
            <person name="Legaspi R."/>
            <person name="Lovett S."/>
            <person name="Madden M."/>
            <person name="Maduro Q.L."/>
            <person name="Maduro V.B."/>
            <person name="Margulies E.H."/>
            <person name="Masiello C."/>
            <person name="Maskeri B."/>
            <person name="McDowell J."/>
            <person name="Montemayor C."/>
            <person name="Mullikin J.C."/>
            <person name="Myrick J."/>
            <person name="Palumbo A."/>
            <person name="Park M."/>
            <person name="Prasad A."/>
            <person name="Ramsahoye C."/>
            <person name="Reddix-Dugue N."/>
            <person name="Riebow N."/>
            <person name="Schandler K."/>
            <person name="Schmidt B."/>
            <person name="Schueler M.G."/>
            <person name="Sison C."/>
            <person name="Smith L."/>
            <person name="Stantripop S."/>
            <person name="Thomas J.W."/>
            <person name="Thomas P.J."/>
            <person name="Tsipouri V."/>
            <person name="Young A."/>
            <person name="Green E.D."/>
        </authorList>
    </citation>
    <scope>NUCLEOTIDE SEQUENCE</scope>
</reference>
<evidence type="ECO:0000256" key="1">
    <source>
        <dbReference type="ARBA" id="ARBA00005413"/>
    </source>
</evidence>
<dbReference type="Pfam" id="PF00105">
    <property type="entry name" value="zf-C4"/>
    <property type="match status" value="1"/>
</dbReference>
<accession>D8KW50</accession>
<evidence type="ECO:0000256" key="13">
    <source>
        <dbReference type="ARBA" id="ARBA00031699"/>
    </source>
</evidence>
<evidence type="ECO:0000256" key="6">
    <source>
        <dbReference type="ARBA" id="ARBA00022833"/>
    </source>
</evidence>
<evidence type="ECO:0000256" key="14">
    <source>
        <dbReference type="ARBA" id="ARBA00031973"/>
    </source>
</evidence>
<dbReference type="GO" id="GO:0010628">
    <property type="term" value="P:positive regulation of gene expression"/>
    <property type="evidence" value="ECO:0000250"/>
    <property type="project" value="AgBase"/>
</dbReference>
<dbReference type="PRINTS" id="PR00047">
    <property type="entry name" value="STROIDFINGER"/>
</dbReference>
<dbReference type="PIRSF" id="PIRSF500101">
    <property type="entry name" value="ER-a"/>
    <property type="match status" value="1"/>
</dbReference>
<feature type="compositionally biased region" description="Basic and acidic residues" evidence="17">
    <location>
        <begin position="146"/>
        <end position="157"/>
    </location>
</feature>
<evidence type="ECO:0000256" key="8">
    <source>
        <dbReference type="ARBA" id="ARBA00023121"/>
    </source>
</evidence>
<dbReference type="InterPro" id="IPR001723">
    <property type="entry name" value="Nuclear_hrmn_rcpt"/>
</dbReference>
<dbReference type="GO" id="GO:0030284">
    <property type="term" value="F:nuclear estrogen receptor activity"/>
    <property type="evidence" value="ECO:0000250"/>
    <property type="project" value="AgBase"/>
</dbReference>
<dbReference type="FunFam" id="1.10.565.10:FF:000010">
    <property type="entry name" value="Estrogen receptor"/>
    <property type="match status" value="1"/>
</dbReference>
<dbReference type="PRINTS" id="PR00543">
    <property type="entry name" value="OESTROGENR"/>
</dbReference>
<dbReference type="PRINTS" id="PR00398">
    <property type="entry name" value="STRDHORMONER"/>
</dbReference>
<dbReference type="InterPro" id="IPR000536">
    <property type="entry name" value="Nucl_hrmn_rcpt_lig-bd"/>
</dbReference>
<keyword evidence="9 16" id="KW-0238">DNA-binding</keyword>
<dbReference type="SUPFAM" id="SSF57716">
    <property type="entry name" value="Glucocorticoid receptor-like (DNA-binding domain)"/>
    <property type="match status" value="1"/>
</dbReference>
<dbReference type="InterPro" id="IPR001628">
    <property type="entry name" value="Znf_hrmn_rcpt"/>
</dbReference>
<dbReference type="Pfam" id="PF00104">
    <property type="entry name" value="Hormone_recep"/>
    <property type="match status" value="1"/>
</dbReference>
<evidence type="ECO:0000256" key="2">
    <source>
        <dbReference type="ARBA" id="ARBA00015934"/>
    </source>
</evidence>
<evidence type="ECO:0000256" key="17">
    <source>
        <dbReference type="SAM" id="MobiDB-lite"/>
    </source>
</evidence>
<keyword evidence="10 16" id="KW-0804">Transcription</keyword>
<keyword evidence="5" id="KW-0863">Zinc-finger</keyword>
<dbReference type="InterPro" id="IPR046944">
    <property type="entry name" value="Estr_rcpt_N"/>
</dbReference>
<evidence type="ECO:0000256" key="3">
    <source>
        <dbReference type="ARBA" id="ARBA00022665"/>
    </source>
</evidence>
<evidence type="ECO:0000256" key="4">
    <source>
        <dbReference type="ARBA" id="ARBA00022723"/>
    </source>
</evidence>
<dbReference type="Gene3D" id="3.30.50.10">
    <property type="entry name" value="Erythroid Transcription Factor GATA-1, subunit A"/>
    <property type="match status" value="1"/>
</dbReference>
<dbReference type="CDD" id="cd06949">
    <property type="entry name" value="NR_LBD_ER"/>
    <property type="match status" value="1"/>
</dbReference>
<dbReference type="FunFam" id="3.30.50.10:FF:000014">
    <property type="entry name" value="Estrogen receptor beta"/>
    <property type="match status" value="1"/>
</dbReference>
<keyword evidence="11 16" id="KW-0675">Receptor</keyword>
<dbReference type="InterPro" id="IPR024736">
    <property type="entry name" value="Oestrogen-typ_rcpt_final_C_dom"/>
</dbReference>
<dbReference type="PROSITE" id="PS00031">
    <property type="entry name" value="NUCLEAR_REC_DBD_1"/>
    <property type="match status" value="1"/>
</dbReference>
<dbReference type="PANTHER" id="PTHR48092">
    <property type="entry name" value="KNIRPS-RELATED PROTEIN-RELATED"/>
    <property type="match status" value="1"/>
</dbReference>
<dbReference type="InterPro" id="IPR001292">
    <property type="entry name" value="Estr_rcpt"/>
</dbReference>
<keyword evidence="12 16" id="KW-0539">Nucleus</keyword>
<comment type="subcellular location">
    <subcellularLocation>
        <location evidence="16">Nucleus</location>
    </subcellularLocation>
</comment>
<dbReference type="SMART" id="SM00399">
    <property type="entry name" value="ZnF_C4"/>
    <property type="match status" value="1"/>
</dbReference>
<sequence length="587" mass="66344">MTLHTKTSGVTLLHQIQGTELETLSRPQLKIPLERSLSDMYVETNKTGVFNYPEGATYDFGTTAPVYSSTTLSYAPTSESFGSSSLAGFHSLNSVPPSPVVFLQTAPQLSPFIHHHSQQVPYYLENDQGSFGMREAAPPAFYRPSSDNRRHSIRERMSSSSEKGSLAMESTKETRYCAVCNDYASGYHYGVWSCEGCKAFFKRSIQGHNDYMCPATNQCTIDKNRRKSCQACRLRKCYEVGMMKGGIRKDRRGGRVMKQKRQREEQDSRNGEASSTELRAPTLWTSPLVVKHNKKNSPALSLTAEQMVSALLEAEPPLVYSEYDPNRPFNEASMMTLLTNLADRELVHMINWAKRVPGFVDLTLHDQVHLLECAWLEILMIGLVWRSMEHPGKLLFAPNLLLDRNQGKCVEGMVEIFDMLLATAARFRMMNLQGEEFVCLKSIILLNSGVYTFLSSTLKSLEEKDYIHRVLDKITDTLIHLMAKSGLSLQQQHRRLAQLLLILSHIRHMSNKGMEHLYNMKCKNVVPLYDLLLEMLDAHRLHAPAARSAAPVEEENRGQLTTASASSHSLQSFYVSSKEEENMQNTI</sequence>
<comment type="function">
    <text evidence="16">The steroid hormones and their receptors are involved in the regulation of eukaryotic gene expression and affect cellular proliferation and differentiation in target tissues.</text>
</comment>
<dbReference type="PROSITE" id="PS51843">
    <property type="entry name" value="NR_LBD"/>
    <property type="match status" value="1"/>
</dbReference>
<evidence type="ECO:0000259" key="19">
    <source>
        <dbReference type="PROSITE" id="PS51843"/>
    </source>
</evidence>
<evidence type="ECO:0000256" key="10">
    <source>
        <dbReference type="ARBA" id="ARBA00023163"/>
    </source>
</evidence>
<evidence type="ECO:0000313" key="20">
    <source>
        <dbReference type="EMBL" id="ADK26789.1"/>
    </source>
</evidence>
<dbReference type="InterPro" id="IPR050200">
    <property type="entry name" value="Nuclear_hormone_rcpt_NR3"/>
</dbReference>
<dbReference type="GO" id="GO:0005496">
    <property type="term" value="F:steroid binding"/>
    <property type="evidence" value="ECO:0007669"/>
    <property type="project" value="UniProtKB-KW"/>
</dbReference>
<evidence type="ECO:0000256" key="16">
    <source>
        <dbReference type="PIRNR" id="PIRNR002527"/>
    </source>
</evidence>
<keyword evidence="8 16" id="KW-0446">Lipid-binding</keyword>
<dbReference type="InterPro" id="IPR024178">
    <property type="entry name" value="Est_rcpt/est-rel_rcp"/>
</dbReference>
<evidence type="ECO:0000259" key="18">
    <source>
        <dbReference type="PROSITE" id="PS51030"/>
    </source>
</evidence>
<dbReference type="Gene3D" id="1.10.565.10">
    <property type="entry name" value="Retinoid X Receptor"/>
    <property type="match status" value="1"/>
</dbReference>
<feature type="compositionally biased region" description="Basic residues" evidence="17">
    <location>
        <begin position="249"/>
        <end position="261"/>
    </location>
</feature>
<dbReference type="GO" id="GO:0008270">
    <property type="term" value="F:zinc ion binding"/>
    <property type="evidence" value="ECO:0007669"/>
    <property type="project" value="UniProtKB-KW"/>
</dbReference>
<keyword evidence="7 16" id="KW-0805">Transcription regulation</keyword>
<dbReference type="Pfam" id="PF12743">
    <property type="entry name" value="ESR1_C"/>
    <property type="match status" value="1"/>
</dbReference>
<dbReference type="Pfam" id="PF02159">
    <property type="entry name" value="Oest_recep"/>
    <property type="match status" value="1"/>
</dbReference>
<evidence type="ECO:0000256" key="11">
    <source>
        <dbReference type="ARBA" id="ARBA00023170"/>
    </source>
</evidence>
<dbReference type="AlphaFoldDB" id="D8KW50"/>
<dbReference type="InterPro" id="IPR035500">
    <property type="entry name" value="NHR-like_dom_sf"/>
</dbReference>
<proteinExistence type="inferred from homology"/>
<dbReference type="PIRSF" id="PIRSF002527">
    <property type="entry name" value="ER-like_NR"/>
    <property type="match status" value="1"/>
</dbReference>
<feature type="domain" description="Nuclear receptor" evidence="18">
    <location>
        <begin position="174"/>
        <end position="249"/>
    </location>
</feature>
<keyword evidence="4" id="KW-0479">Metal-binding</keyword>
<evidence type="ECO:0000256" key="15">
    <source>
        <dbReference type="ARBA" id="ARBA00032418"/>
    </source>
</evidence>
<dbReference type="GO" id="GO:0005634">
    <property type="term" value="C:nucleus"/>
    <property type="evidence" value="ECO:0000250"/>
    <property type="project" value="AgBase"/>
</dbReference>
<feature type="region of interest" description="Disordered" evidence="17">
    <location>
        <begin position="248"/>
        <end position="277"/>
    </location>
</feature>
<feature type="domain" description="NR LBD" evidence="19">
    <location>
        <begin position="303"/>
        <end position="539"/>
    </location>
</feature>
<feature type="region of interest" description="Disordered" evidence="17">
    <location>
        <begin position="138"/>
        <end position="166"/>
    </location>
</feature>
<comment type="subunit">
    <text evidence="16">Binds DNA as a homodimer.</text>
</comment>
<dbReference type="GO" id="GO:0043565">
    <property type="term" value="F:sequence-specific DNA binding"/>
    <property type="evidence" value="ECO:0007669"/>
    <property type="project" value="InterPro"/>
</dbReference>
<dbReference type="SUPFAM" id="SSF48508">
    <property type="entry name" value="Nuclear receptor ligand-binding domain"/>
    <property type="match status" value="1"/>
</dbReference>
<dbReference type="InterPro" id="IPR013088">
    <property type="entry name" value="Znf_NHR/GATA"/>
</dbReference>
<evidence type="ECO:0000256" key="9">
    <source>
        <dbReference type="ARBA" id="ARBA00023125"/>
    </source>
</evidence>
<dbReference type="SMART" id="SM00430">
    <property type="entry name" value="HOLI"/>
    <property type="match status" value="1"/>
</dbReference>